<evidence type="ECO:0000259" key="5">
    <source>
        <dbReference type="Pfam" id="PF03159"/>
    </source>
</evidence>
<comment type="similarity">
    <text evidence="4">Belongs to the 5'-3' exonuclease family.</text>
</comment>
<dbReference type="GeneID" id="25911752"/>
<evidence type="ECO:0000313" key="8">
    <source>
        <dbReference type="Proteomes" id="UP000054560"/>
    </source>
</evidence>
<keyword evidence="8" id="KW-1185">Reference proteome</keyword>
<feature type="non-terminal residue" evidence="7">
    <location>
        <position position="462"/>
    </location>
</feature>
<organism evidence="7 8">
    <name type="scientific">Sphaeroforma arctica JP610</name>
    <dbReference type="NCBI Taxonomy" id="667725"/>
    <lineage>
        <taxon>Eukaryota</taxon>
        <taxon>Ichthyosporea</taxon>
        <taxon>Ichthyophonida</taxon>
        <taxon>Sphaeroforma</taxon>
    </lineage>
</organism>
<accession>A0A0L0FJN9</accession>
<dbReference type="Proteomes" id="UP000054560">
    <property type="component" value="Unassembled WGS sequence"/>
</dbReference>
<protein>
    <recommendedName>
        <fullName evidence="9">Xrn1 helical domain-containing protein</fullName>
    </recommendedName>
</protein>
<keyword evidence="3" id="KW-0269">Exonuclease</keyword>
<dbReference type="AlphaFoldDB" id="A0A0L0FJN9"/>
<dbReference type="eggNOG" id="KOG2045">
    <property type="taxonomic scope" value="Eukaryota"/>
</dbReference>
<dbReference type="GO" id="GO:0016075">
    <property type="term" value="P:rRNA catabolic process"/>
    <property type="evidence" value="ECO:0007669"/>
    <property type="project" value="TreeGrafter"/>
</dbReference>
<dbReference type="EMBL" id="KQ243188">
    <property type="protein sequence ID" value="KNC76243.1"/>
    <property type="molecule type" value="Genomic_DNA"/>
</dbReference>
<dbReference type="GO" id="GO:0005634">
    <property type="term" value="C:nucleus"/>
    <property type="evidence" value="ECO:0007669"/>
    <property type="project" value="TreeGrafter"/>
</dbReference>
<feature type="domain" description="Xrn1 helical" evidence="6">
    <location>
        <begin position="161"/>
        <end position="462"/>
    </location>
</feature>
<gene>
    <name evidence="7" type="ORF">SARC_11248</name>
</gene>
<dbReference type="Gene3D" id="3.40.50.12390">
    <property type="match status" value="1"/>
</dbReference>
<dbReference type="Pfam" id="PF17846">
    <property type="entry name" value="XRN_M"/>
    <property type="match status" value="1"/>
</dbReference>
<keyword evidence="1" id="KW-0540">Nuclease</keyword>
<dbReference type="RefSeq" id="XP_014150145.1">
    <property type="nucleotide sequence ID" value="XM_014294670.1"/>
</dbReference>
<feature type="non-terminal residue" evidence="7">
    <location>
        <position position="1"/>
    </location>
</feature>
<evidence type="ECO:0000256" key="1">
    <source>
        <dbReference type="ARBA" id="ARBA00022722"/>
    </source>
</evidence>
<evidence type="ECO:0000313" key="7">
    <source>
        <dbReference type="EMBL" id="KNC76243.1"/>
    </source>
</evidence>
<name>A0A0L0FJN9_9EUKA</name>
<keyword evidence="2" id="KW-0378">Hydrolase</keyword>
<proteinExistence type="inferred from homology"/>
<evidence type="ECO:0000259" key="6">
    <source>
        <dbReference type="Pfam" id="PF17846"/>
    </source>
</evidence>
<dbReference type="OrthoDB" id="372487at2759"/>
<dbReference type="FunFam" id="3.40.50.12390:FF:000002">
    <property type="entry name" value="5'-3' exoribonuclease 1"/>
    <property type="match status" value="1"/>
</dbReference>
<reference evidence="7 8" key="1">
    <citation type="submission" date="2011-02" db="EMBL/GenBank/DDBJ databases">
        <title>The Genome Sequence of Sphaeroforma arctica JP610.</title>
        <authorList>
            <consortium name="The Broad Institute Genome Sequencing Platform"/>
            <person name="Russ C."/>
            <person name="Cuomo C."/>
            <person name="Young S.K."/>
            <person name="Zeng Q."/>
            <person name="Gargeya S."/>
            <person name="Alvarado L."/>
            <person name="Berlin A."/>
            <person name="Chapman S.B."/>
            <person name="Chen Z."/>
            <person name="Freedman E."/>
            <person name="Gellesch M."/>
            <person name="Goldberg J."/>
            <person name="Griggs A."/>
            <person name="Gujja S."/>
            <person name="Heilman E."/>
            <person name="Heiman D."/>
            <person name="Howarth C."/>
            <person name="Mehta T."/>
            <person name="Neiman D."/>
            <person name="Pearson M."/>
            <person name="Roberts A."/>
            <person name="Saif S."/>
            <person name="Shea T."/>
            <person name="Shenoy N."/>
            <person name="Sisk P."/>
            <person name="Stolte C."/>
            <person name="Sykes S."/>
            <person name="White J."/>
            <person name="Yandava C."/>
            <person name="Burger G."/>
            <person name="Gray M.W."/>
            <person name="Holland P.W.H."/>
            <person name="King N."/>
            <person name="Lang F.B.F."/>
            <person name="Roger A.J."/>
            <person name="Ruiz-Trillo I."/>
            <person name="Haas B."/>
            <person name="Nusbaum C."/>
            <person name="Birren B."/>
        </authorList>
    </citation>
    <scope>NUCLEOTIDE SEQUENCE [LARGE SCALE GENOMIC DNA]</scope>
    <source>
        <strain evidence="7 8">JP610</strain>
    </source>
</reference>
<dbReference type="STRING" id="667725.A0A0L0FJN9"/>
<dbReference type="PANTHER" id="PTHR12341">
    <property type="entry name" value="5'-&gt;3' EXORIBONUCLEASE"/>
    <property type="match status" value="1"/>
</dbReference>
<dbReference type="GO" id="GO:0000956">
    <property type="term" value="P:nuclear-transcribed mRNA catabolic process"/>
    <property type="evidence" value="ECO:0007669"/>
    <property type="project" value="TreeGrafter"/>
</dbReference>
<sequence length="462" mass="52960">AEELRAKATAEGVQLTGERFDSNCITPGTPFMARLSAQLKYFVNLKVTTDARWQGVKVIFSGHETPGEGEHKIMDYIRKQRSLDTWNPNTRHCLYGLDADLIVLGLLTHEPHFSLLREEVTFGNSKSKRVLADAKKVNFNLLHLSLVREYTMVEFATEQSIDFERVLDDWVLICYLVGNDFIPHLPNLHINTGALDLLFDTYKTLLMDEAEPRYLNDAGHLELSNFQDYMRMLTQHDTETCQQVGADMAYLSSKMATANLDYTSAVSTEESDTDSDSKAVAKGKGEAVTEESAVDADGFLMVKSKPRKYKPIKTDDSNDTSDEKLLAAWKDNYYAEKFGVEARDRDFKQRIVFEYIHALQWVLHYYYDGICSWDWFYPFHYSPFISTITEYDITAMDVDTFHKGKPFLPFEQLMGVLPPASHKHVPVAYQHLMLNESSPIHDFYPLTFESDLNGKKHDWEAV</sequence>
<dbReference type="PANTHER" id="PTHR12341:SF7">
    <property type="entry name" value="5'-3' EXORIBONUCLEASE 1"/>
    <property type="match status" value="1"/>
</dbReference>
<evidence type="ECO:0000256" key="3">
    <source>
        <dbReference type="ARBA" id="ARBA00022839"/>
    </source>
</evidence>
<dbReference type="CDD" id="cd18673">
    <property type="entry name" value="PIN_XRN1-2-like"/>
    <property type="match status" value="1"/>
</dbReference>
<dbReference type="GO" id="GO:0003723">
    <property type="term" value="F:RNA binding"/>
    <property type="evidence" value="ECO:0007669"/>
    <property type="project" value="TreeGrafter"/>
</dbReference>
<feature type="domain" description="Xrn1 N-terminal" evidence="5">
    <location>
        <begin position="12"/>
        <end position="119"/>
    </location>
</feature>
<dbReference type="GO" id="GO:0004534">
    <property type="term" value="F:5'-3' RNA exonuclease activity"/>
    <property type="evidence" value="ECO:0007669"/>
    <property type="project" value="TreeGrafter"/>
</dbReference>
<dbReference type="Pfam" id="PF03159">
    <property type="entry name" value="XRN_N"/>
    <property type="match status" value="1"/>
</dbReference>
<dbReference type="InterPro" id="IPR027073">
    <property type="entry name" value="5_3_exoribonuclease"/>
</dbReference>
<evidence type="ECO:0000256" key="4">
    <source>
        <dbReference type="ARBA" id="ARBA00038299"/>
    </source>
</evidence>
<dbReference type="Gene3D" id="1.25.40.1050">
    <property type="match status" value="1"/>
</dbReference>
<dbReference type="InterPro" id="IPR041412">
    <property type="entry name" value="Xrn1_helical"/>
</dbReference>
<evidence type="ECO:0008006" key="9">
    <source>
        <dbReference type="Google" id="ProtNLM"/>
    </source>
</evidence>
<evidence type="ECO:0000256" key="2">
    <source>
        <dbReference type="ARBA" id="ARBA00022801"/>
    </source>
</evidence>
<dbReference type="InterPro" id="IPR004859">
    <property type="entry name" value="Xrn1_N"/>
</dbReference>